<dbReference type="PANTHER" id="PTHR43802:SF1">
    <property type="entry name" value="IP11341P-RELATED"/>
    <property type="match status" value="1"/>
</dbReference>
<protein>
    <submittedName>
        <fullName evidence="2">Enoyl-CoA hydratase/isomerase family protein</fullName>
    </submittedName>
</protein>
<dbReference type="EMBL" id="JBHTRV010000011">
    <property type="protein sequence ID" value="MFE5981286.1"/>
    <property type="molecule type" value="Genomic_DNA"/>
</dbReference>
<comment type="caution">
    <text evidence="2">The sequence shown here is derived from an EMBL/GenBank/DDBJ whole genome shotgun (WGS) entry which is preliminary data.</text>
</comment>
<gene>
    <name evidence="2" type="ORF">ACFQ63_16425</name>
</gene>
<dbReference type="Proteomes" id="UP001600424">
    <property type="component" value="Unassembled WGS sequence"/>
</dbReference>
<accession>A0ABW6IUJ0</accession>
<dbReference type="CDD" id="cd06558">
    <property type="entry name" value="crotonase-like"/>
    <property type="match status" value="1"/>
</dbReference>
<dbReference type="Pfam" id="PF00378">
    <property type="entry name" value="ECH_1"/>
    <property type="match status" value="1"/>
</dbReference>
<dbReference type="PANTHER" id="PTHR43802">
    <property type="entry name" value="ENOYL-COA HYDRATASE"/>
    <property type="match status" value="1"/>
</dbReference>
<sequence>MTEQSRGSNSQAPTHVAGGDLRWFADAPRPWERVAETADLLHETLHTFAQVPLPVVSVVHGTVTGGGMGIALSGDIILVGSDAKLRVAYTAAGLSPDCGVSWLLARRIRLPQALDLALTNRLVTAEELRQWGLVSRVVAQESLAAEAGETVQALASGGVQHH</sequence>
<evidence type="ECO:0000313" key="3">
    <source>
        <dbReference type="Proteomes" id="UP001600424"/>
    </source>
</evidence>
<keyword evidence="3" id="KW-1185">Reference proteome</keyword>
<name>A0ABW6IUJ0_STRWE</name>
<reference evidence="2 3" key="1">
    <citation type="submission" date="2024-09" db="EMBL/GenBank/DDBJ databases">
        <title>The Natural Products Discovery Center: Release of the First 8490 Sequenced Strains for Exploring Actinobacteria Biosynthetic Diversity.</title>
        <authorList>
            <person name="Kalkreuter E."/>
            <person name="Kautsar S.A."/>
            <person name="Yang D."/>
            <person name="Bader C.D."/>
            <person name="Teijaro C.N."/>
            <person name="Fluegel L."/>
            <person name="Davis C.M."/>
            <person name="Simpson J.R."/>
            <person name="Lauterbach L."/>
            <person name="Steele A.D."/>
            <person name="Gui C."/>
            <person name="Meng S."/>
            <person name="Li G."/>
            <person name="Viehrig K."/>
            <person name="Ye F."/>
            <person name="Su P."/>
            <person name="Kiefer A.F."/>
            <person name="Nichols A."/>
            <person name="Cepeda A.J."/>
            <person name="Yan W."/>
            <person name="Fan B."/>
            <person name="Jiang Y."/>
            <person name="Adhikari A."/>
            <person name="Zheng C.-J."/>
            <person name="Schuster L."/>
            <person name="Cowan T.M."/>
            <person name="Smanski M.J."/>
            <person name="Chevrette M.G."/>
            <person name="De Carvalho L.P.S."/>
            <person name="Shen B."/>
        </authorList>
    </citation>
    <scope>NUCLEOTIDE SEQUENCE [LARGE SCALE GENOMIC DNA]</scope>
    <source>
        <strain evidence="2 3">NPDC056472</strain>
    </source>
</reference>
<dbReference type="SUPFAM" id="SSF52096">
    <property type="entry name" value="ClpP/crotonase"/>
    <property type="match status" value="1"/>
</dbReference>
<evidence type="ECO:0000313" key="2">
    <source>
        <dbReference type="EMBL" id="MFE5981286.1"/>
    </source>
</evidence>
<evidence type="ECO:0000256" key="1">
    <source>
        <dbReference type="ARBA" id="ARBA00005254"/>
    </source>
</evidence>
<comment type="similarity">
    <text evidence="1">Belongs to the enoyl-CoA hydratase/isomerase family.</text>
</comment>
<dbReference type="InterPro" id="IPR001753">
    <property type="entry name" value="Enoyl-CoA_hydra/iso"/>
</dbReference>
<organism evidence="2 3">
    <name type="scientific">Streptomyces wedmorensis</name>
    <dbReference type="NCBI Taxonomy" id="43759"/>
    <lineage>
        <taxon>Bacteria</taxon>
        <taxon>Bacillati</taxon>
        <taxon>Actinomycetota</taxon>
        <taxon>Actinomycetes</taxon>
        <taxon>Kitasatosporales</taxon>
        <taxon>Streptomycetaceae</taxon>
        <taxon>Streptomyces</taxon>
    </lineage>
</organism>
<dbReference type="InterPro" id="IPR029045">
    <property type="entry name" value="ClpP/crotonase-like_dom_sf"/>
</dbReference>
<dbReference type="RefSeq" id="WP_386251954.1">
    <property type="nucleotide sequence ID" value="NZ_JBHTRV010000011.1"/>
</dbReference>
<proteinExistence type="inferred from homology"/>
<dbReference type="Gene3D" id="3.90.226.10">
    <property type="entry name" value="2-enoyl-CoA Hydratase, Chain A, domain 1"/>
    <property type="match status" value="1"/>
</dbReference>